<organism evidence="2 3">
    <name type="scientific">Leptolyngbya boryana NIES-2135</name>
    <dbReference type="NCBI Taxonomy" id="1973484"/>
    <lineage>
        <taxon>Bacteria</taxon>
        <taxon>Bacillati</taxon>
        <taxon>Cyanobacteriota</taxon>
        <taxon>Cyanophyceae</taxon>
        <taxon>Leptolyngbyales</taxon>
        <taxon>Leptolyngbyaceae</taxon>
        <taxon>Leptolyngbya group</taxon>
        <taxon>Leptolyngbya</taxon>
    </lineage>
</organism>
<feature type="region of interest" description="Disordered" evidence="1">
    <location>
        <begin position="1"/>
        <end position="76"/>
    </location>
</feature>
<dbReference type="EMBL" id="AP018203">
    <property type="protein sequence ID" value="BAY56995.1"/>
    <property type="molecule type" value="Genomic_DNA"/>
</dbReference>
<evidence type="ECO:0000313" key="3">
    <source>
        <dbReference type="Proteomes" id="UP000217895"/>
    </source>
</evidence>
<protein>
    <submittedName>
        <fullName evidence="2">Uncharacterized protein</fullName>
    </submittedName>
</protein>
<dbReference type="AlphaFoldDB" id="A0A1Z4JJT2"/>
<evidence type="ECO:0000313" key="2">
    <source>
        <dbReference type="EMBL" id="BAY56995.1"/>
    </source>
</evidence>
<evidence type="ECO:0000256" key="1">
    <source>
        <dbReference type="SAM" id="MobiDB-lite"/>
    </source>
</evidence>
<accession>A0A1Z4JJT2</accession>
<keyword evidence="3" id="KW-1185">Reference proteome</keyword>
<name>A0A1Z4JJT2_LEPBY</name>
<proteinExistence type="predicted"/>
<gene>
    <name evidence="2" type="ORF">NIES2135_38580</name>
</gene>
<sequence length="144" mass="16586">MNYRLSSVCESPAEYESQPDQKSVELAGHQRDSTRLQLNLFDQEESESSPNGHATKRVLGGEDDTTGIKKRPPSTHSCGWIEFHTVRRKRKNGDIWETKQAWLHWEEKGQKRSRYIPKAKYADVENSVYGVRSPIGETLKLLEK</sequence>
<dbReference type="Proteomes" id="UP000217895">
    <property type="component" value="Chromosome"/>
</dbReference>
<reference evidence="2 3" key="1">
    <citation type="submission" date="2017-06" db="EMBL/GenBank/DDBJ databases">
        <title>Genome sequencing of cyanobaciteial culture collection at National Institute for Environmental Studies (NIES).</title>
        <authorList>
            <person name="Hirose Y."/>
            <person name="Shimura Y."/>
            <person name="Fujisawa T."/>
            <person name="Nakamura Y."/>
            <person name="Kawachi M."/>
        </authorList>
    </citation>
    <scope>NUCLEOTIDE SEQUENCE [LARGE SCALE GENOMIC DNA]</scope>
    <source>
        <strain evidence="2 3">NIES-2135</strain>
    </source>
</reference>